<evidence type="ECO:0000259" key="5">
    <source>
        <dbReference type="Pfam" id="PF02441"/>
    </source>
</evidence>
<dbReference type="AlphaFoldDB" id="A0A2V1GYA1"/>
<comment type="caution">
    <text evidence="7">The sequence shown here is derived from an EMBL/GenBank/DDBJ whole genome shotgun (WGS) entry which is preliminary data.</text>
</comment>
<dbReference type="EC" id="6.3.2.5" evidence="3"/>
<dbReference type="GO" id="GO:0004633">
    <property type="term" value="F:phosphopantothenoylcysteine decarboxylase activity"/>
    <property type="evidence" value="ECO:0007669"/>
    <property type="project" value="UniProtKB-UniRule"/>
</dbReference>
<keyword evidence="1 3" id="KW-0210">Decarboxylase</keyword>
<feature type="region of interest" description="Phosphopantothenoylcysteine decarboxylase" evidence="3">
    <location>
        <begin position="1"/>
        <end position="193"/>
    </location>
</feature>
<feature type="binding site" evidence="3">
    <location>
        <begin position="310"/>
        <end position="313"/>
    </location>
    <ligand>
        <name>CTP</name>
        <dbReference type="ChEBI" id="CHEBI:37563"/>
    </ligand>
</feature>
<comment type="pathway">
    <text evidence="3 4">Cofactor biosynthesis; coenzyme A biosynthesis; CoA from (R)-pantothenate: step 2/5.</text>
</comment>
<dbReference type="Gene3D" id="3.40.50.1950">
    <property type="entry name" value="Flavin prenyltransferase-like"/>
    <property type="match status" value="1"/>
</dbReference>
<feature type="domain" description="Flavoprotein" evidence="5">
    <location>
        <begin position="6"/>
        <end position="176"/>
    </location>
</feature>
<comment type="caution">
    <text evidence="3">Lacks conserved residue(s) required for the propagation of feature annotation.</text>
</comment>
<feature type="binding site" evidence="3">
    <location>
        <position position="342"/>
    </location>
    <ligand>
        <name>CTP</name>
        <dbReference type="ChEBI" id="CHEBI:37563"/>
    </ligand>
</feature>
<comment type="cofactor">
    <cofactor evidence="3">
        <name>Mg(2+)</name>
        <dbReference type="ChEBI" id="CHEBI:18420"/>
    </cofactor>
</comment>
<accession>A0A2V1GYA1</accession>
<reference evidence="7 8" key="1">
    <citation type="submission" date="2018-04" db="EMBL/GenBank/DDBJ databases">
        <title>Thalassorhabdus spongiae gen. nov., sp. nov., isolated from a marine sponge in South-West Iceland.</title>
        <authorList>
            <person name="Knobloch S."/>
            <person name="Daussin A."/>
            <person name="Johannsson R."/>
            <person name="Marteinsson V.T."/>
        </authorList>
    </citation>
    <scope>NUCLEOTIDE SEQUENCE [LARGE SCALE GENOMIC DNA]</scope>
    <source>
        <strain evidence="7 8">Hp12</strain>
    </source>
</reference>
<dbReference type="HAMAP" id="MF_02225">
    <property type="entry name" value="CoaBC"/>
    <property type="match status" value="1"/>
</dbReference>
<comment type="catalytic activity">
    <reaction evidence="3 4">
        <text>N-[(R)-4-phosphopantothenoyl]-L-cysteine + H(+) = (R)-4'-phosphopantetheine + CO2</text>
        <dbReference type="Rhea" id="RHEA:16793"/>
        <dbReference type="ChEBI" id="CHEBI:15378"/>
        <dbReference type="ChEBI" id="CHEBI:16526"/>
        <dbReference type="ChEBI" id="CHEBI:59458"/>
        <dbReference type="ChEBI" id="CHEBI:61723"/>
        <dbReference type="EC" id="4.1.1.36"/>
    </reaction>
</comment>
<dbReference type="SUPFAM" id="SSF102645">
    <property type="entry name" value="CoaB-like"/>
    <property type="match status" value="1"/>
</dbReference>
<dbReference type="Proteomes" id="UP000244906">
    <property type="component" value="Unassembled WGS sequence"/>
</dbReference>
<dbReference type="GO" id="GO:0046872">
    <property type="term" value="F:metal ion binding"/>
    <property type="evidence" value="ECO:0007669"/>
    <property type="project" value="UniProtKB-KW"/>
</dbReference>
<feature type="region of interest" description="Phosphopantothenate--cysteine ligase" evidence="3">
    <location>
        <begin position="194"/>
        <end position="406"/>
    </location>
</feature>
<dbReference type="InterPro" id="IPR005252">
    <property type="entry name" value="CoaBC"/>
</dbReference>
<dbReference type="InterPro" id="IPR007085">
    <property type="entry name" value="DNA/pantothenate-metab_flavo_C"/>
</dbReference>
<feature type="binding site" evidence="3">
    <location>
        <position position="328"/>
    </location>
    <ligand>
        <name>CTP</name>
        <dbReference type="ChEBI" id="CHEBI:37563"/>
    </ligand>
</feature>
<gene>
    <name evidence="3 7" type="primary">coaBC</name>
    <name evidence="7" type="ORF">DC094_14495</name>
</gene>
<comment type="cofactor">
    <cofactor evidence="3">
        <name>FMN</name>
        <dbReference type="ChEBI" id="CHEBI:58210"/>
    </cofactor>
    <text evidence="3">Binds 1 FMN per subunit.</text>
</comment>
<keyword evidence="3 4" id="KW-0285">Flavoprotein</keyword>
<keyword evidence="3 4" id="KW-0436">Ligase</keyword>
<keyword evidence="8" id="KW-1185">Reference proteome</keyword>
<dbReference type="GO" id="GO:0010181">
    <property type="term" value="F:FMN binding"/>
    <property type="evidence" value="ECO:0007669"/>
    <property type="project" value="UniProtKB-UniRule"/>
</dbReference>
<dbReference type="RefSeq" id="WP_116687839.1">
    <property type="nucleotide sequence ID" value="NZ_CAWNYD010000006.1"/>
</dbReference>
<dbReference type="EMBL" id="QDDL01000006">
    <property type="protein sequence ID" value="PVZ67644.1"/>
    <property type="molecule type" value="Genomic_DNA"/>
</dbReference>
<dbReference type="GO" id="GO:0015937">
    <property type="term" value="P:coenzyme A biosynthetic process"/>
    <property type="evidence" value="ECO:0007669"/>
    <property type="project" value="UniProtKB-UniRule"/>
</dbReference>
<evidence type="ECO:0000256" key="1">
    <source>
        <dbReference type="ARBA" id="ARBA00022793"/>
    </source>
</evidence>
<dbReference type="GO" id="GO:0071513">
    <property type="term" value="C:phosphopantothenoylcysteine decarboxylase complex"/>
    <property type="evidence" value="ECO:0007669"/>
    <property type="project" value="TreeGrafter"/>
</dbReference>
<dbReference type="OrthoDB" id="9802554at2"/>
<evidence type="ECO:0000259" key="6">
    <source>
        <dbReference type="Pfam" id="PF04127"/>
    </source>
</evidence>
<comment type="catalytic activity">
    <reaction evidence="3 4">
        <text>(R)-4'-phosphopantothenate + L-cysteine + CTP = N-[(R)-4-phosphopantothenoyl]-L-cysteine + CMP + diphosphate + H(+)</text>
        <dbReference type="Rhea" id="RHEA:19397"/>
        <dbReference type="ChEBI" id="CHEBI:10986"/>
        <dbReference type="ChEBI" id="CHEBI:15378"/>
        <dbReference type="ChEBI" id="CHEBI:33019"/>
        <dbReference type="ChEBI" id="CHEBI:35235"/>
        <dbReference type="ChEBI" id="CHEBI:37563"/>
        <dbReference type="ChEBI" id="CHEBI:59458"/>
        <dbReference type="ChEBI" id="CHEBI:60377"/>
        <dbReference type="EC" id="6.3.2.5"/>
    </reaction>
</comment>
<dbReference type="PANTHER" id="PTHR14359:SF6">
    <property type="entry name" value="PHOSPHOPANTOTHENOYLCYSTEINE DECARBOXYLASE"/>
    <property type="match status" value="1"/>
</dbReference>
<name>A0A2V1GYA1_9GAMM</name>
<dbReference type="UniPathway" id="UPA00241">
    <property type="reaction ID" value="UER00353"/>
</dbReference>
<organism evidence="7 8">
    <name type="scientific">Pelagibaculum spongiae</name>
    <dbReference type="NCBI Taxonomy" id="2080658"/>
    <lineage>
        <taxon>Bacteria</taxon>
        <taxon>Pseudomonadati</taxon>
        <taxon>Pseudomonadota</taxon>
        <taxon>Gammaproteobacteria</taxon>
        <taxon>Oceanospirillales</taxon>
        <taxon>Pelagibaculum</taxon>
    </lineage>
</organism>
<comment type="similarity">
    <text evidence="3 4">In the N-terminal section; belongs to the HFCD (homo-oligomeric flavin containing Cys decarboxylase) superfamily.</text>
</comment>
<feature type="binding site" evidence="3">
    <location>
        <position position="292"/>
    </location>
    <ligand>
        <name>CTP</name>
        <dbReference type="ChEBI" id="CHEBI:37563"/>
    </ligand>
</feature>
<comment type="similarity">
    <text evidence="3 4">In the C-terminal section; belongs to the PPC synthetase family.</text>
</comment>
<dbReference type="InterPro" id="IPR035929">
    <property type="entry name" value="CoaB-like_sf"/>
</dbReference>
<dbReference type="GO" id="GO:0004632">
    <property type="term" value="F:phosphopantothenate--cysteine ligase activity"/>
    <property type="evidence" value="ECO:0007669"/>
    <property type="project" value="UniProtKB-UniRule"/>
</dbReference>
<evidence type="ECO:0000313" key="8">
    <source>
        <dbReference type="Proteomes" id="UP000244906"/>
    </source>
</evidence>
<feature type="domain" description="DNA/pantothenate metabolism flavoprotein C-terminal" evidence="6">
    <location>
        <begin position="189"/>
        <end position="399"/>
    </location>
</feature>
<evidence type="ECO:0000256" key="3">
    <source>
        <dbReference type="HAMAP-Rule" id="MF_02225"/>
    </source>
</evidence>
<sequence length="406" mass="43310">MKLEGKKILLGITGGIAAYKCPDLVRKLKQAGAQVRVVLTPAAGEFVSEMSLQAVSAYPVANSLFDPAAELAMGHIELARWADLVLIAPTTADFIARMAAGMGNDLLSTLCLATTAPIAIAPAMNVEMWNHPATQQNLTTLKDRAVFQFGPAQGDQACGEIGFGRMLEPLELVDACSEVFSKREVAQVLAGKKLLITAGPTREELDPVRYITNHSSGKMGYALAEMAMAAGAQVTLVSGPVNISAPKGVELVRVGSALDMHQAVLSRAQSQDIFVAAAAVADYRPASRVDQKIKKTGDNDDMVIELVRNPDILADVAALANKPFCVGFAAETRDLEHYARGKLKRKKLDMICANLVSIPGQGFNVDTNALDVFWKDGGKSLSLASKQQLAVLLVELIAERMAVARQ</sequence>
<keyword evidence="3 4" id="KW-0288">FMN</keyword>
<protein>
    <recommendedName>
        <fullName evidence="3">Coenzyme A biosynthesis bifunctional protein CoaBC</fullName>
    </recommendedName>
    <alternativeName>
        <fullName evidence="3">DNA/pantothenate metabolism flavoprotein</fullName>
    </alternativeName>
    <alternativeName>
        <fullName evidence="3">Phosphopantothenoylcysteine synthetase/decarboxylase</fullName>
        <shortName evidence="3">PPCS-PPCDC</shortName>
    </alternativeName>
    <domain>
        <recommendedName>
            <fullName evidence="3">Phosphopantothenoylcysteine decarboxylase</fullName>
            <shortName evidence="3">PPC decarboxylase</shortName>
            <shortName evidence="3">PPC-DC</shortName>
            <ecNumber evidence="3">4.1.1.36</ecNumber>
        </recommendedName>
        <alternativeName>
            <fullName evidence="3">CoaC</fullName>
        </alternativeName>
    </domain>
    <domain>
        <recommendedName>
            <fullName evidence="3">Phosphopantothenate--cysteine ligase</fullName>
            <ecNumber evidence="3">6.3.2.5</ecNumber>
        </recommendedName>
        <alternativeName>
            <fullName evidence="3">CoaB</fullName>
        </alternativeName>
        <alternativeName>
            <fullName evidence="3">Phosphopantothenoylcysteine synthetase</fullName>
            <shortName evidence="3">PPC synthetase</shortName>
            <shortName evidence="3">PPC-S</shortName>
        </alternativeName>
    </domain>
</protein>
<feature type="active site" description="Proton donor" evidence="3">
    <location>
        <position position="158"/>
    </location>
</feature>
<dbReference type="NCBIfam" id="TIGR00521">
    <property type="entry name" value="coaBC_dfp"/>
    <property type="match status" value="1"/>
</dbReference>
<dbReference type="Pfam" id="PF02441">
    <property type="entry name" value="Flavoprotein"/>
    <property type="match status" value="1"/>
</dbReference>
<comment type="function">
    <text evidence="3">Catalyzes two sequential steps in the biosynthesis of coenzyme A. In the first step cysteine is conjugated to 4'-phosphopantothenate to form 4-phosphopantothenoylcysteine. In the second step the latter compound is decarboxylated to form 4'-phosphopantotheine.</text>
</comment>
<evidence type="ECO:0000256" key="4">
    <source>
        <dbReference type="RuleBase" id="RU364078"/>
    </source>
</evidence>
<keyword evidence="3" id="KW-0460">Magnesium</keyword>
<keyword evidence="2 3" id="KW-0456">Lyase</keyword>
<comment type="function">
    <text evidence="4">Catalyzes two steps in the biosynthesis of coenzyme A. In the first step cysteine is conjugated to 4'-phosphopantothenate to form 4-phosphopantothenoylcysteine, in the latter compound is decarboxylated to form 4'-phosphopantotheine.</text>
</comment>
<dbReference type="GO" id="GO:0015941">
    <property type="term" value="P:pantothenate catabolic process"/>
    <property type="evidence" value="ECO:0007669"/>
    <property type="project" value="InterPro"/>
</dbReference>
<evidence type="ECO:0000313" key="7">
    <source>
        <dbReference type="EMBL" id="PVZ67644.1"/>
    </source>
</evidence>
<dbReference type="Gene3D" id="3.40.50.10300">
    <property type="entry name" value="CoaB-like"/>
    <property type="match status" value="1"/>
</dbReference>
<dbReference type="InterPro" id="IPR003382">
    <property type="entry name" value="Flavoprotein"/>
</dbReference>
<feature type="binding site" evidence="3">
    <location>
        <position position="282"/>
    </location>
    <ligand>
        <name>CTP</name>
        <dbReference type="ChEBI" id="CHEBI:37563"/>
    </ligand>
</feature>
<dbReference type="Pfam" id="PF04127">
    <property type="entry name" value="DFP"/>
    <property type="match status" value="1"/>
</dbReference>
<comment type="pathway">
    <text evidence="3 4">Cofactor biosynthesis; coenzyme A biosynthesis; CoA from (R)-pantothenate: step 3/5.</text>
</comment>
<evidence type="ECO:0000256" key="2">
    <source>
        <dbReference type="ARBA" id="ARBA00023239"/>
    </source>
</evidence>
<keyword evidence="3" id="KW-0479">Metal-binding</keyword>
<dbReference type="EC" id="4.1.1.36" evidence="3"/>
<dbReference type="InterPro" id="IPR036551">
    <property type="entry name" value="Flavin_trans-like"/>
</dbReference>
<dbReference type="PANTHER" id="PTHR14359">
    <property type="entry name" value="HOMO-OLIGOMERIC FLAVIN CONTAINING CYS DECARBOXYLASE FAMILY"/>
    <property type="match status" value="1"/>
</dbReference>
<feature type="binding site" evidence="3">
    <location>
        <position position="346"/>
    </location>
    <ligand>
        <name>CTP</name>
        <dbReference type="ChEBI" id="CHEBI:37563"/>
    </ligand>
</feature>
<proteinExistence type="inferred from homology"/>
<dbReference type="SUPFAM" id="SSF52507">
    <property type="entry name" value="Homo-oligomeric flavin-containing Cys decarboxylases, HFCD"/>
    <property type="match status" value="1"/>
</dbReference>
<keyword evidence="3" id="KW-0511">Multifunctional enzyme</keyword>